<reference evidence="14" key="1">
    <citation type="journal article" date="2022" name="Int. J. Mol. Sci.">
        <title>Draft Genome of Tanacetum Coccineum: Genomic Comparison of Closely Related Tanacetum-Family Plants.</title>
        <authorList>
            <person name="Yamashiro T."/>
            <person name="Shiraishi A."/>
            <person name="Nakayama K."/>
            <person name="Satake H."/>
        </authorList>
    </citation>
    <scope>NUCLEOTIDE SEQUENCE</scope>
</reference>
<keyword evidence="6" id="KW-0067">ATP-binding</keyword>
<dbReference type="InterPro" id="IPR013760">
    <property type="entry name" value="Topo_IIA-like_dom_sf"/>
</dbReference>
<comment type="catalytic activity">
    <reaction evidence="1">
        <text>ATP-dependent breakage, passage and rejoining of double-stranded DNA.</text>
        <dbReference type="EC" id="5.6.2.2"/>
    </reaction>
</comment>
<comment type="similarity">
    <text evidence="3">Belongs to the type II topoisomerase family.</text>
</comment>
<feature type="region of interest" description="Disordered" evidence="12">
    <location>
        <begin position="439"/>
        <end position="477"/>
    </location>
</feature>
<dbReference type="InterPro" id="IPR050634">
    <property type="entry name" value="DNA_Topoisomerase_II"/>
</dbReference>
<evidence type="ECO:0000313" key="14">
    <source>
        <dbReference type="EMBL" id="GJT94580.1"/>
    </source>
</evidence>
<dbReference type="Gene3D" id="1.10.268.10">
    <property type="entry name" value="Topoisomerase, domain 3"/>
    <property type="match status" value="1"/>
</dbReference>
<dbReference type="EMBL" id="BQNB010020309">
    <property type="protein sequence ID" value="GJT94580.1"/>
    <property type="molecule type" value="Genomic_DNA"/>
</dbReference>
<feature type="coiled-coil region" evidence="11">
    <location>
        <begin position="320"/>
        <end position="347"/>
    </location>
</feature>
<evidence type="ECO:0000256" key="8">
    <source>
        <dbReference type="ARBA" id="ARBA00023125"/>
    </source>
</evidence>
<dbReference type="Proteomes" id="UP001151760">
    <property type="component" value="Unassembled WGS sequence"/>
</dbReference>
<keyword evidence="11" id="KW-0175">Coiled coil</keyword>
<evidence type="ECO:0000313" key="15">
    <source>
        <dbReference type="Proteomes" id="UP001151760"/>
    </source>
</evidence>
<organism evidence="14 15">
    <name type="scientific">Tanacetum coccineum</name>
    <dbReference type="NCBI Taxonomy" id="301880"/>
    <lineage>
        <taxon>Eukaryota</taxon>
        <taxon>Viridiplantae</taxon>
        <taxon>Streptophyta</taxon>
        <taxon>Embryophyta</taxon>
        <taxon>Tracheophyta</taxon>
        <taxon>Spermatophyta</taxon>
        <taxon>Magnoliopsida</taxon>
        <taxon>eudicotyledons</taxon>
        <taxon>Gunneridae</taxon>
        <taxon>Pentapetalae</taxon>
        <taxon>asterids</taxon>
        <taxon>campanulids</taxon>
        <taxon>Asterales</taxon>
        <taxon>Asteraceae</taxon>
        <taxon>Asteroideae</taxon>
        <taxon>Anthemideae</taxon>
        <taxon>Anthemidinae</taxon>
        <taxon>Tanacetum</taxon>
    </lineage>
</organism>
<dbReference type="PANTHER" id="PTHR10169">
    <property type="entry name" value="DNA TOPOISOMERASE/GYRASE"/>
    <property type="match status" value="1"/>
</dbReference>
<dbReference type="InterPro" id="IPR002205">
    <property type="entry name" value="Topo_IIA_dom_A"/>
</dbReference>
<evidence type="ECO:0000256" key="3">
    <source>
        <dbReference type="ARBA" id="ARBA00011080"/>
    </source>
</evidence>
<gene>
    <name evidence="14" type="ORF">Tco_1090098</name>
</gene>
<evidence type="ECO:0000256" key="1">
    <source>
        <dbReference type="ARBA" id="ARBA00000185"/>
    </source>
</evidence>
<dbReference type="InterPro" id="IPR013758">
    <property type="entry name" value="Topo_IIA_A/C_ab"/>
</dbReference>
<keyword evidence="7" id="KW-0799">Topoisomerase</keyword>
<dbReference type="InterPro" id="IPR001154">
    <property type="entry name" value="TopoII_euk"/>
</dbReference>
<dbReference type="PRINTS" id="PR01158">
    <property type="entry name" value="TOPISMRASEII"/>
</dbReference>
<comment type="caution">
    <text evidence="14">The sequence shown here is derived from an EMBL/GenBank/DDBJ whole genome shotgun (WGS) entry which is preliminary data.</text>
</comment>
<dbReference type="InterPro" id="IPR013757">
    <property type="entry name" value="Topo_IIA_A_a_sf"/>
</dbReference>
<dbReference type="PANTHER" id="PTHR10169:SF38">
    <property type="entry name" value="DNA TOPOISOMERASE 2"/>
    <property type="match status" value="1"/>
</dbReference>
<dbReference type="SUPFAM" id="SSF56719">
    <property type="entry name" value="Type II DNA topoisomerase"/>
    <property type="match status" value="1"/>
</dbReference>
<comment type="cofactor">
    <cofactor evidence="2">
        <name>Mg(2+)</name>
        <dbReference type="ChEBI" id="CHEBI:18420"/>
    </cofactor>
</comment>
<evidence type="ECO:0000256" key="7">
    <source>
        <dbReference type="ARBA" id="ARBA00023029"/>
    </source>
</evidence>
<evidence type="ECO:0000256" key="4">
    <source>
        <dbReference type="ARBA" id="ARBA00012895"/>
    </source>
</evidence>
<protein>
    <recommendedName>
        <fullName evidence="4">DNA topoisomerase (ATP-hydrolyzing)</fullName>
        <ecNumber evidence="4">5.6.2.2</ecNumber>
    </recommendedName>
</protein>
<proteinExistence type="inferred from homology"/>
<evidence type="ECO:0000256" key="6">
    <source>
        <dbReference type="ARBA" id="ARBA00022840"/>
    </source>
</evidence>
<evidence type="ECO:0000256" key="2">
    <source>
        <dbReference type="ARBA" id="ARBA00001946"/>
    </source>
</evidence>
<dbReference type="Gene3D" id="3.30.1360.40">
    <property type="match status" value="1"/>
</dbReference>
<evidence type="ECO:0000259" key="13">
    <source>
        <dbReference type="PROSITE" id="PS52040"/>
    </source>
</evidence>
<evidence type="ECO:0000256" key="12">
    <source>
        <dbReference type="SAM" id="MobiDB-lite"/>
    </source>
</evidence>
<comment type="caution">
    <text evidence="10">Lacks conserved residue(s) required for the propagation of feature annotation.</text>
</comment>
<evidence type="ECO:0000256" key="9">
    <source>
        <dbReference type="ARBA" id="ARBA00023235"/>
    </source>
</evidence>
<dbReference type="SMART" id="SM00434">
    <property type="entry name" value="TOP4c"/>
    <property type="match status" value="1"/>
</dbReference>
<dbReference type="EC" id="5.6.2.2" evidence="4"/>
<accession>A0ABQ5I3D7</accession>
<feature type="coiled-coil region" evidence="11">
    <location>
        <begin position="391"/>
        <end position="418"/>
    </location>
</feature>
<keyword evidence="5" id="KW-0547">Nucleotide-binding</keyword>
<keyword evidence="15" id="KW-1185">Reference proteome</keyword>
<dbReference type="PROSITE" id="PS52040">
    <property type="entry name" value="TOPO_IIA"/>
    <property type="match status" value="1"/>
</dbReference>
<evidence type="ECO:0000256" key="5">
    <source>
        <dbReference type="ARBA" id="ARBA00022741"/>
    </source>
</evidence>
<dbReference type="Gene3D" id="3.90.199.10">
    <property type="entry name" value="Topoisomerase II, domain 5"/>
    <property type="match status" value="1"/>
</dbReference>
<name>A0ABQ5I3D7_9ASTR</name>
<evidence type="ECO:0000256" key="11">
    <source>
        <dbReference type="SAM" id="Coils"/>
    </source>
</evidence>
<dbReference type="Pfam" id="PF00521">
    <property type="entry name" value="DNA_topoisoIV"/>
    <property type="match status" value="1"/>
</dbReference>
<keyword evidence="9" id="KW-0413">Isomerase</keyword>
<reference evidence="14" key="2">
    <citation type="submission" date="2022-01" db="EMBL/GenBank/DDBJ databases">
        <authorList>
            <person name="Yamashiro T."/>
            <person name="Shiraishi A."/>
            <person name="Satake H."/>
            <person name="Nakayama K."/>
        </authorList>
    </citation>
    <scope>NUCLEOTIDE SEQUENCE</scope>
</reference>
<evidence type="ECO:0000256" key="10">
    <source>
        <dbReference type="PROSITE-ProRule" id="PRU01384"/>
    </source>
</evidence>
<keyword evidence="8 10" id="KW-0238">DNA-binding</keyword>
<sequence length="477" mass="55413">MADLQRSIPSMVDGLKPNQRKILFCAFKWPIIEEIEVSRFSGYVTEHSAYHHGEASRFSTIIGMAQDYVGSNNINLLQPRGQFGSRFMGGKDHASGRQLYTQLSPITRYLFHKADELVLNYLYDDYGRSIEPEWFIPIIPMVLVNGSKGTGTGRSSFIPSYNPRDIITNLKRLLNGEAMVPMHPWYKGFKGNIKKKTTSKDSGYTTIGVMDEREDRNILRITELPLRRWTQQYEKFLEAAEDGKDIWYYYTTQYRDETVHFEITMTEDQMNRARQEGFLKKFKLTTTLSTTNMRLFDANGVIKKYDTPEQILEDFFHLRLDFYEKRRKALLRELEKAIKLLKNKERYICLVCDEKIDMFKIKPVDMLDELEKNGLEKVEEGYDYLLSMSFMSFTKEKIKELKQEMAGKEKELDALNEADPKSLWQADLVALDEQLRLDGNYPSAKSPPEIAEEASRKKAPAKRAAASPLPQRANKKR</sequence>
<feature type="domain" description="Topo IIA-type catalytic" evidence="13">
    <location>
        <begin position="8"/>
        <end position="428"/>
    </location>
</feature>